<dbReference type="Gene3D" id="3.40.50.2300">
    <property type="match status" value="2"/>
</dbReference>
<dbReference type="Proteomes" id="UP000320876">
    <property type="component" value="Unassembled WGS sequence"/>
</dbReference>
<dbReference type="Gene3D" id="1.10.260.40">
    <property type="entry name" value="lambda repressor-like DNA-binding domains"/>
    <property type="match status" value="1"/>
</dbReference>
<protein>
    <submittedName>
        <fullName evidence="6">LacI family transcriptional regulator</fullName>
    </submittedName>
</protein>
<keyword evidence="7" id="KW-1185">Reference proteome</keyword>
<dbReference type="GO" id="GO:0000976">
    <property type="term" value="F:transcription cis-regulatory region binding"/>
    <property type="evidence" value="ECO:0007669"/>
    <property type="project" value="TreeGrafter"/>
</dbReference>
<dbReference type="InterPro" id="IPR000843">
    <property type="entry name" value="HTH_LacI"/>
</dbReference>
<gene>
    <name evidence="6" type="ORF">FB471_1659</name>
</gene>
<dbReference type="PROSITE" id="PS50932">
    <property type="entry name" value="HTH_LACI_2"/>
    <property type="match status" value="1"/>
</dbReference>
<evidence type="ECO:0000256" key="1">
    <source>
        <dbReference type="ARBA" id="ARBA00023015"/>
    </source>
</evidence>
<evidence type="ECO:0000256" key="2">
    <source>
        <dbReference type="ARBA" id="ARBA00023125"/>
    </source>
</evidence>
<organism evidence="6 7">
    <name type="scientific">Amycolatopsis cihanbeyliensis</name>
    <dbReference type="NCBI Taxonomy" id="1128664"/>
    <lineage>
        <taxon>Bacteria</taxon>
        <taxon>Bacillati</taxon>
        <taxon>Actinomycetota</taxon>
        <taxon>Actinomycetes</taxon>
        <taxon>Pseudonocardiales</taxon>
        <taxon>Pseudonocardiaceae</taxon>
        <taxon>Amycolatopsis</taxon>
    </lineage>
</organism>
<reference evidence="6 7" key="1">
    <citation type="submission" date="2019-06" db="EMBL/GenBank/DDBJ databases">
        <title>Sequencing the genomes of 1000 actinobacteria strains.</title>
        <authorList>
            <person name="Klenk H.-P."/>
        </authorList>
    </citation>
    <scope>NUCLEOTIDE SEQUENCE [LARGE SCALE GENOMIC DNA]</scope>
    <source>
        <strain evidence="6 7">DSM 45679</strain>
    </source>
</reference>
<evidence type="ECO:0000313" key="6">
    <source>
        <dbReference type="EMBL" id="TQJ01943.1"/>
    </source>
</evidence>
<dbReference type="SUPFAM" id="SSF53822">
    <property type="entry name" value="Periplasmic binding protein-like I"/>
    <property type="match status" value="1"/>
</dbReference>
<accession>A0A542DFT5</accession>
<dbReference type="EMBL" id="VFML01000001">
    <property type="protein sequence ID" value="TQJ01943.1"/>
    <property type="molecule type" value="Genomic_DNA"/>
</dbReference>
<keyword evidence="1" id="KW-0805">Transcription regulation</keyword>
<evidence type="ECO:0000256" key="3">
    <source>
        <dbReference type="ARBA" id="ARBA00023163"/>
    </source>
</evidence>
<dbReference type="SUPFAM" id="SSF47413">
    <property type="entry name" value="lambda repressor-like DNA-binding domains"/>
    <property type="match status" value="1"/>
</dbReference>
<evidence type="ECO:0000259" key="5">
    <source>
        <dbReference type="PROSITE" id="PS50932"/>
    </source>
</evidence>
<dbReference type="SMART" id="SM00354">
    <property type="entry name" value="HTH_LACI"/>
    <property type="match status" value="1"/>
</dbReference>
<feature type="domain" description="HTH lacI-type" evidence="5">
    <location>
        <begin position="16"/>
        <end position="71"/>
    </location>
</feature>
<dbReference type="CDD" id="cd06267">
    <property type="entry name" value="PBP1_LacI_sugar_binding-like"/>
    <property type="match status" value="1"/>
</dbReference>
<dbReference type="InterPro" id="IPR010982">
    <property type="entry name" value="Lambda_DNA-bd_dom_sf"/>
</dbReference>
<proteinExistence type="predicted"/>
<comment type="caution">
    <text evidence="6">The sequence shown here is derived from an EMBL/GenBank/DDBJ whole genome shotgun (WGS) entry which is preliminary data.</text>
</comment>
<dbReference type="InterPro" id="IPR046335">
    <property type="entry name" value="LacI/GalR-like_sensor"/>
</dbReference>
<name>A0A542DFT5_AMYCI</name>
<evidence type="ECO:0000313" key="7">
    <source>
        <dbReference type="Proteomes" id="UP000320876"/>
    </source>
</evidence>
<dbReference type="CDD" id="cd01392">
    <property type="entry name" value="HTH_LacI"/>
    <property type="match status" value="1"/>
</dbReference>
<sequence length="387" mass="39700">MIGCPETVKEITRVAVTIADVARRAGTSAAVVSYVLNDGPRPVAEHTRARVLAAVRELGYRRNRAAAALRSGRSGLVGLVLPDTTNPYFAALGRYLETALIGAGKLTVTANSDYDAPRQSLAVDMLLTAQVEGVVVVSAGGPADPVARALAAGTPAVYVHHRPPGSDAPLIAGDNGAAIAAAVAHLREHGHTEIAFLAGPTDHGPVGERVAAWCAATGATEPLRCAYTRAAAAELFASLARDGRVPRALVAATDEQAIGLLAAAYADGIRIPDRLAVISCDGSPDASFTAPPLTVTRQPLRAMAERAVAILGGAGSPADPADPLPADLAVGRSCGCSSPSPDDHGDREQLQQPVAGMDRGELRGNPLVEHGAGEQHEGEADPQDEPE</sequence>
<dbReference type="AlphaFoldDB" id="A0A542DFT5"/>
<feature type="region of interest" description="Disordered" evidence="4">
    <location>
        <begin position="332"/>
        <end position="387"/>
    </location>
</feature>
<keyword evidence="2" id="KW-0238">DNA-binding</keyword>
<keyword evidence="3" id="KW-0804">Transcription</keyword>
<dbReference type="PANTHER" id="PTHR30146:SF109">
    <property type="entry name" value="HTH-TYPE TRANSCRIPTIONAL REGULATOR GALS"/>
    <property type="match status" value="1"/>
</dbReference>
<dbReference type="GO" id="GO:0003700">
    <property type="term" value="F:DNA-binding transcription factor activity"/>
    <property type="evidence" value="ECO:0007669"/>
    <property type="project" value="TreeGrafter"/>
</dbReference>
<dbReference type="InterPro" id="IPR028082">
    <property type="entry name" value="Peripla_BP_I"/>
</dbReference>
<dbReference type="Pfam" id="PF00356">
    <property type="entry name" value="LacI"/>
    <property type="match status" value="1"/>
</dbReference>
<dbReference type="Pfam" id="PF13377">
    <property type="entry name" value="Peripla_BP_3"/>
    <property type="match status" value="1"/>
</dbReference>
<dbReference type="PANTHER" id="PTHR30146">
    <property type="entry name" value="LACI-RELATED TRANSCRIPTIONAL REPRESSOR"/>
    <property type="match status" value="1"/>
</dbReference>
<evidence type="ECO:0000256" key="4">
    <source>
        <dbReference type="SAM" id="MobiDB-lite"/>
    </source>
</evidence>